<proteinExistence type="predicted"/>
<keyword evidence="2" id="KW-1185">Reference proteome</keyword>
<comment type="caution">
    <text evidence="1">The sequence shown here is derived from an EMBL/GenBank/DDBJ whole genome shotgun (WGS) entry which is preliminary data.</text>
</comment>
<organism evidence="1 2">
    <name type="scientific">Vermiconidia calcicola</name>
    <dbReference type="NCBI Taxonomy" id="1690605"/>
    <lineage>
        <taxon>Eukaryota</taxon>
        <taxon>Fungi</taxon>
        <taxon>Dikarya</taxon>
        <taxon>Ascomycota</taxon>
        <taxon>Pezizomycotina</taxon>
        <taxon>Dothideomycetes</taxon>
        <taxon>Dothideomycetidae</taxon>
        <taxon>Mycosphaerellales</taxon>
        <taxon>Extremaceae</taxon>
        <taxon>Vermiconidia</taxon>
    </lineage>
</organism>
<dbReference type="Proteomes" id="UP001281147">
    <property type="component" value="Unassembled WGS sequence"/>
</dbReference>
<accession>A0ACC3MYU3</accession>
<reference evidence="1" key="1">
    <citation type="submission" date="2023-07" db="EMBL/GenBank/DDBJ databases">
        <title>Black Yeasts Isolated from many extreme environments.</title>
        <authorList>
            <person name="Coleine C."/>
            <person name="Stajich J.E."/>
            <person name="Selbmann L."/>
        </authorList>
    </citation>
    <scope>NUCLEOTIDE SEQUENCE</scope>
    <source>
        <strain evidence="1">CCFEE 5714</strain>
    </source>
</reference>
<sequence length="376" mass="40945">MASSTAAIEHSLPDHVRDTSSSLPDPFTQQNDHQVLGKMIEPSSEAGETGRKENTKPHQHVHFTESRTTTSNSSRPNTMAVHTAPNTPPRGRSGIRGWKESPQNLLKKAVSASRSRSRRRLSGVKERATSPTPASRRNRTSLRYTSNASSAQSSADGSPEIQAMLKREVVPDLDLVNRALEQLSCRAEGEGSHCSSTQQQLQLLATVLATARADGKKLLTEAMHARSIGHTEICRAKCIQIVHSSHVEIETRVYAYNILSTMASVGQAEHFLNESAKLVKQMMPKDSEKEKLLGVIAVLREGARDKKGCHGRIESKDTMGKMNKESGSAVGSVSEKPGPMVHLELPMPAFAMCDPIEVTPMTERILEWAGECATGA</sequence>
<name>A0ACC3MYU3_9PEZI</name>
<protein>
    <submittedName>
        <fullName evidence="1">Uncharacterized protein</fullName>
    </submittedName>
</protein>
<evidence type="ECO:0000313" key="2">
    <source>
        <dbReference type="Proteomes" id="UP001281147"/>
    </source>
</evidence>
<gene>
    <name evidence="1" type="ORF">LTR37_012798</name>
</gene>
<dbReference type="EMBL" id="JAUTXU010000121">
    <property type="protein sequence ID" value="KAK3706283.1"/>
    <property type="molecule type" value="Genomic_DNA"/>
</dbReference>
<evidence type="ECO:0000313" key="1">
    <source>
        <dbReference type="EMBL" id="KAK3706283.1"/>
    </source>
</evidence>